<proteinExistence type="predicted"/>
<feature type="region of interest" description="Disordered" evidence="1">
    <location>
        <begin position="97"/>
        <end position="116"/>
    </location>
</feature>
<dbReference type="EMBL" id="JAGTJS010000031">
    <property type="protein sequence ID" value="KAH7231882.1"/>
    <property type="molecule type" value="Genomic_DNA"/>
</dbReference>
<feature type="compositionally biased region" description="Low complexity" evidence="1">
    <location>
        <begin position="302"/>
        <end position="321"/>
    </location>
</feature>
<feature type="non-terminal residue" evidence="2">
    <location>
        <position position="1"/>
    </location>
</feature>
<gene>
    <name evidence="2" type="ORF">B0J15DRAFT_354921</name>
</gene>
<reference evidence="2" key="1">
    <citation type="journal article" date="2021" name="Nat. Commun.">
        <title>Genetic determinants of endophytism in the Arabidopsis root mycobiome.</title>
        <authorList>
            <person name="Mesny F."/>
            <person name="Miyauchi S."/>
            <person name="Thiergart T."/>
            <person name="Pickel B."/>
            <person name="Atanasova L."/>
            <person name="Karlsson M."/>
            <person name="Huettel B."/>
            <person name="Barry K.W."/>
            <person name="Haridas S."/>
            <person name="Chen C."/>
            <person name="Bauer D."/>
            <person name="Andreopoulos W."/>
            <person name="Pangilinan J."/>
            <person name="LaButti K."/>
            <person name="Riley R."/>
            <person name="Lipzen A."/>
            <person name="Clum A."/>
            <person name="Drula E."/>
            <person name="Henrissat B."/>
            <person name="Kohler A."/>
            <person name="Grigoriev I.V."/>
            <person name="Martin F.M."/>
            <person name="Hacquard S."/>
        </authorList>
    </citation>
    <scope>NUCLEOTIDE SEQUENCE</scope>
    <source>
        <strain evidence="2">FSSC 5 MPI-SDFR-AT-0091</strain>
    </source>
</reference>
<dbReference type="OrthoDB" id="5104818at2759"/>
<feature type="region of interest" description="Disordered" evidence="1">
    <location>
        <begin position="207"/>
        <end position="245"/>
    </location>
</feature>
<dbReference type="AlphaFoldDB" id="A0A9P9JNQ4"/>
<evidence type="ECO:0000313" key="3">
    <source>
        <dbReference type="Proteomes" id="UP000736672"/>
    </source>
</evidence>
<evidence type="ECO:0000313" key="2">
    <source>
        <dbReference type="EMBL" id="KAH7231882.1"/>
    </source>
</evidence>
<feature type="region of interest" description="Disordered" evidence="1">
    <location>
        <begin position="265"/>
        <end position="321"/>
    </location>
</feature>
<comment type="caution">
    <text evidence="2">The sequence shown here is derived from an EMBL/GenBank/DDBJ whole genome shotgun (WGS) entry which is preliminary data.</text>
</comment>
<organism evidence="2 3">
    <name type="scientific">Fusarium solani</name>
    <name type="common">Filamentous fungus</name>
    <dbReference type="NCBI Taxonomy" id="169388"/>
    <lineage>
        <taxon>Eukaryota</taxon>
        <taxon>Fungi</taxon>
        <taxon>Dikarya</taxon>
        <taxon>Ascomycota</taxon>
        <taxon>Pezizomycotina</taxon>
        <taxon>Sordariomycetes</taxon>
        <taxon>Hypocreomycetidae</taxon>
        <taxon>Hypocreales</taxon>
        <taxon>Nectriaceae</taxon>
        <taxon>Fusarium</taxon>
        <taxon>Fusarium solani species complex</taxon>
    </lineage>
</organism>
<accession>A0A9P9JNQ4</accession>
<keyword evidence="3" id="KW-1185">Reference proteome</keyword>
<sequence>MATHSVVVDPVEIRDESPESDTIARKPAWSDWTLVCGGWMRRRSRVPGMNSHWGKWYLNRSHNQHFRFNPASNRTHIETAKQEFQFHWNDRNPVSVTSRDCDAGRTSAAEPDSEESAAALSELDLKHRNITRYHKLKGRRHRASSSIASDKSALASFSGVSAASAASTSDHAVTTSSLATEMATIVAAWIFGTIMTGVGVGTMRATQKTADSGTRSAVAGESSALSSRKRAAAAEKSARAATKSARAAENGVAVMQKQLEVMIQDKRGPPPARNSTIGPPADNSGSRTGSVVIPREQKTGRSVSTATPPAPGAALTSAPVD</sequence>
<protein>
    <submittedName>
        <fullName evidence="2">Uncharacterized protein</fullName>
    </submittedName>
</protein>
<dbReference type="Proteomes" id="UP000736672">
    <property type="component" value="Unassembled WGS sequence"/>
</dbReference>
<name>A0A9P9JNQ4_FUSSL</name>
<evidence type="ECO:0000256" key="1">
    <source>
        <dbReference type="SAM" id="MobiDB-lite"/>
    </source>
</evidence>
<feature type="compositionally biased region" description="Polar residues" evidence="1">
    <location>
        <begin position="273"/>
        <end position="289"/>
    </location>
</feature>